<gene>
    <name evidence="4" type="ORF">SAMN05216282_11087</name>
</gene>
<reference evidence="4 5" key="1">
    <citation type="submission" date="2016-10" db="EMBL/GenBank/DDBJ databases">
        <authorList>
            <person name="de Groot N.N."/>
        </authorList>
    </citation>
    <scope>NUCLEOTIDE SEQUENCE [LARGE SCALE GENOMIC DNA]</scope>
    <source>
        <strain evidence="4 5">CGMCC 1.5382</strain>
    </source>
</reference>
<dbReference type="STRING" id="386301.SAMN05216282_11087"/>
<evidence type="ECO:0000313" key="4">
    <source>
        <dbReference type="EMBL" id="SDK68779.1"/>
    </source>
</evidence>
<dbReference type="Proteomes" id="UP000198701">
    <property type="component" value="Unassembled WGS sequence"/>
</dbReference>
<feature type="domain" description="SHOCT" evidence="3">
    <location>
        <begin position="57"/>
        <end position="81"/>
    </location>
</feature>
<keyword evidence="2" id="KW-0472">Membrane</keyword>
<accession>A0A1G9DY74</accession>
<keyword evidence="2" id="KW-1133">Transmembrane helix</keyword>
<organism evidence="4 5">
    <name type="scientific">Cryobacterium psychrotolerans</name>
    <dbReference type="NCBI Taxonomy" id="386301"/>
    <lineage>
        <taxon>Bacteria</taxon>
        <taxon>Bacillati</taxon>
        <taxon>Actinomycetota</taxon>
        <taxon>Actinomycetes</taxon>
        <taxon>Micrococcales</taxon>
        <taxon>Microbacteriaceae</taxon>
        <taxon>Cryobacterium</taxon>
    </lineage>
</organism>
<dbReference type="RefSeq" id="WP_092323700.1">
    <property type="nucleotide sequence ID" value="NZ_FNFU01000010.1"/>
</dbReference>
<keyword evidence="5" id="KW-1185">Reference proteome</keyword>
<proteinExistence type="predicted"/>
<dbReference type="EMBL" id="FNFU01000010">
    <property type="protein sequence ID" value="SDK68779.1"/>
    <property type="molecule type" value="Genomic_DNA"/>
</dbReference>
<name>A0A1G9DY74_9MICO</name>
<dbReference type="InterPro" id="IPR018649">
    <property type="entry name" value="SHOCT"/>
</dbReference>
<feature type="transmembrane region" description="Helical" evidence="2">
    <location>
        <begin position="12"/>
        <end position="31"/>
    </location>
</feature>
<evidence type="ECO:0000259" key="3">
    <source>
        <dbReference type="Pfam" id="PF09851"/>
    </source>
</evidence>
<sequence>MMWGYGGNMGWTWLFGLLMLVGIVLLVVLAVRVFSGGSSRSGGPGATGPTPGPSRARQILDERYAKGELTAEQYREQVQVLGENP</sequence>
<keyword evidence="2" id="KW-0812">Transmembrane</keyword>
<evidence type="ECO:0000256" key="1">
    <source>
        <dbReference type="SAM" id="MobiDB-lite"/>
    </source>
</evidence>
<protein>
    <submittedName>
        <fullName evidence="4">Putative membrane protein</fullName>
    </submittedName>
</protein>
<feature type="region of interest" description="Disordered" evidence="1">
    <location>
        <begin position="35"/>
        <end position="56"/>
    </location>
</feature>
<evidence type="ECO:0000256" key="2">
    <source>
        <dbReference type="SAM" id="Phobius"/>
    </source>
</evidence>
<feature type="compositionally biased region" description="Low complexity" evidence="1">
    <location>
        <begin position="47"/>
        <end position="56"/>
    </location>
</feature>
<dbReference type="Pfam" id="PF09851">
    <property type="entry name" value="SHOCT"/>
    <property type="match status" value="1"/>
</dbReference>
<dbReference type="AlphaFoldDB" id="A0A1G9DY74"/>
<evidence type="ECO:0000313" key="5">
    <source>
        <dbReference type="Proteomes" id="UP000198701"/>
    </source>
</evidence>